<reference evidence="1" key="1">
    <citation type="submission" date="2022-04" db="EMBL/GenBank/DDBJ databases">
        <title>Genome of the entomopathogenic fungus Entomophthora muscae.</title>
        <authorList>
            <person name="Elya C."/>
            <person name="Lovett B.R."/>
            <person name="Lee E."/>
            <person name="Macias A.M."/>
            <person name="Hajek A.E."/>
            <person name="De Bivort B.L."/>
            <person name="Kasson M.T."/>
            <person name="De Fine Licht H.H."/>
            <person name="Stajich J.E."/>
        </authorList>
    </citation>
    <scope>NUCLEOTIDE SEQUENCE</scope>
    <source>
        <strain evidence="1">Berkeley</strain>
    </source>
</reference>
<sequence length="373" mass="41319">MPSSDTSKRRYAIGILLLLGVVVLWVSSSFLINHIFSKQEFNKPFFLTYFNTGTFSLYLLIVFFQRQKDKWTLEPNQASERMSLRLDSEAVPRYDAQITKVIIDVDDGPIETKSKAASASTKYSDLETAKLSLTFCILWFLANWSTNASLSLTTVGSSTILCSTSGIFTLLLGSFFKIEKFTWAKLLGIMISFGGVVLVGISSNSDSHGPSITWESVMLGDAFSLLGAFFYGCYTTYLKVKVGEENIDMRLFLGFVGLINLIIMIPVLAAFHFLGIETFSFPPTSTVWLMLIVNGLLGSFLSDYLWIFAVIMTSPLVVTLGLSLTIPLAMMGDILINNISVSTMYGSGAGLVVLGFLFINYVSYEEHLHDTEE</sequence>
<evidence type="ECO:0000313" key="2">
    <source>
        <dbReference type="Proteomes" id="UP001165960"/>
    </source>
</evidence>
<evidence type="ECO:0000313" key="1">
    <source>
        <dbReference type="EMBL" id="KAJ9077662.1"/>
    </source>
</evidence>
<proteinExistence type="predicted"/>
<keyword evidence="2" id="KW-1185">Reference proteome</keyword>
<dbReference type="Proteomes" id="UP001165960">
    <property type="component" value="Unassembled WGS sequence"/>
</dbReference>
<accession>A0ACC2TSS6</accession>
<gene>
    <name evidence="1" type="ORF">DSO57_1014477</name>
</gene>
<protein>
    <submittedName>
        <fullName evidence="1">Uncharacterized protein</fullName>
    </submittedName>
</protein>
<dbReference type="EMBL" id="QTSX02002185">
    <property type="protein sequence ID" value="KAJ9077662.1"/>
    <property type="molecule type" value="Genomic_DNA"/>
</dbReference>
<comment type="caution">
    <text evidence="1">The sequence shown here is derived from an EMBL/GenBank/DDBJ whole genome shotgun (WGS) entry which is preliminary data.</text>
</comment>
<organism evidence="1 2">
    <name type="scientific">Entomophthora muscae</name>
    <dbReference type="NCBI Taxonomy" id="34485"/>
    <lineage>
        <taxon>Eukaryota</taxon>
        <taxon>Fungi</taxon>
        <taxon>Fungi incertae sedis</taxon>
        <taxon>Zoopagomycota</taxon>
        <taxon>Entomophthoromycotina</taxon>
        <taxon>Entomophthoromycetes</taxon>
        <taxon>Entomophthorales</taxon>
        <taxon>Entomophthoraceae</taxon>
        <taxon>Entomophthora</taxon>
    </lineage>
</organism>
<name>A0ACC2TSS6_9FUNG</name>